<dbReference type="AlphaFoldDB" id="A0A6J7NNJ7"/>
<protein>
    <submittedName>
        <fullName evidence="1">Unannotated protein</fullName>
    </submittedName>
</protein>
<evidence type="ECO:0000313" key="1">
    <source>
        <dbReference type="EMBL" id="CAB4992319.1"/>
    </source>
</evidence>
<gene>
    <name evidence="1" type="ORF">UFOPK3914_01668</name>
</gene>
<proteinExistence type="predicted"/>
<reference evidence="1" key="1">
    <citation type="submission" date="2020-05" db="EMBL/GenBank/DDBJ databases">
        <authorList>
            <person name="Chiriac C."/>
            <person name="Salcher M."/>
            <person name="Ghai R."/>
            <person name="Kavagutti S V."/>
        </authorList>
    </citation>
    <scope>NUCLEOTIDE SEQUENCE</scope>
</reference>
<accession>A0A6J7NNJ7</accession>
<dbReference type="EMBL" id="CAFBOG010000192">
    <property type="protein sequence ID" value="CAB4992319.1"/>
    <property type="molecule type" value="Genomic_DNA"/>
</dbReference>
<sequence length="68" mass="7946">MSAKHAPRLRTWLEENENDRYVTPNHAFAIAYLYRTPRVYLDATTLCDPEDPKGPYQADTRELAEILH</sequence>
<organism evidence="1">
    <name type="scientific">freshwater metagenome</name>
    <dbReference type="NCBI Taxonomy" id="449393"/>
    <lineage>
        <taxon>unclassified sequences</taxon>
        <taxon>metagenomes</taxon>
        <taxon>ecological metagenomes</taxon>
    </lineage>
</organism>
<name>A0A6J7NNJ7_9ZZZZ</name>